<reference evidence="2 3" key="1">
    <citation type="submission" date="2018-11" db="EMBL/GenBank/DDBJ databases">
        <title>Genome sequence of Saitozyma podzolica DSM 27192.</title>
        <authorList>
            <person name="Aliyu H."/>
            <person name="Gorte O."/>
            <person name="Ochsenreither K."/>
        </authorList>
    </citation>
    <scope>NUCLEOTIDE SEQUENCE [LARGE SCALE GENOMIC DNA]</scope>
    <source>
        <strain evidence="2 3">DSM 27192</strain>
    </source>
</reference>
<name>A0A427YI77_9TREE</name>
<dbReference type="AlphaFoldDB" id="A0A427YI77"/>
<gene>
    <name evidence="2" type="ORF">EHS25_009952</name>
</gene>
<dbReference type="STRING" id="1890683.A0A427YI77"/>
<dbReference type="Proteomes" id="UP000279259">
    <property type="component" value="Unassembled WGS sequence"/>
</dbReference>
<proteinExistence type="predicted"/>
<sequence>MSTVSDEQVAKSAAKTPPPDVFETPLFVTPTTKDPIFHSPVIDSETDVGEGSLAHRLFRGHFVDTQVHFNFYLPAPARFRNRFFQLVYPLQTADARDFQLAFSFEQGGYRVQVSGKVGYRHEAAAAKFSREVASKYYGVPPDEIYGYIYGGSGGSIQTVGAMENTMGIWQGGVPYVQGIPFSMPNCFTASALATLVLEPKQDAIRDAVQPGGSGDPYESLSSLEAEILKEYSRFGGPDRCWEWLSYSEQGKTLSVFLNSFRHTDPTYADDFWTKPGYVGTEQSAIGDYIRGLRFNDTVEITNITAHSDGKSVILCVPGLLKISRACIGADFRLVDAAGNVLIPDRLGGSLDLVKGEYRMEKGSRGVPSDARLHIDNSWFLAGHFYHRHQIPTREGAVAWDQYKNPDGSARYPRRASERGPVLCAYACGGGTHTGRYSGKMIVACNLADKDAFPWYADWYRGQVKRADPDYNSSYRLWYHDNADHIDGSASQGRALIELYLWAEQGVEPPESTKYDLRHGQVIVPKAAASRGGIQPVVELRVGGGKRIDVSVGEEVEFQASIEVPPGTGEIVRAEWNFDGGPGNFHSVTIVEPGERLKLVATHRYGSPRTVFACLRVASARDGKICENSALAWNLDRVRVVVL</sequence>
<keyword evidence="3" id="KW-1185">Reference proteome</keyword>
<protein>
    <submittedName>
        <fullName evidence="2">Uncharacterized protein</fullName>
    </submittedName>
</protein>
<dbReference type="OrthoDB" id="2580675at2759"/>
<evidence type="ECO:0000256" key="1">
    <source>
        <dbReference type="SAM" id="MobiDB-lite"/>
    </source>
</evidence>
<dbReference type="EMBL" id="RSCD01000009">
    <property type="protein sequence ID" value="RSH90777.1"/>
    <property type="molecule type" value="Genomic_DNA"/>
</dbReference>
<comment type="caution">
    <text evidence="2">The sequence shown here is derived from an EMBL/GenBank/DDBJ whole genome shotgun (WGS) entry which is preliminary data.</text>
</comment>
<evidence type="ECO:0000313" key="3">
    <source>
        <dbReference type="Proteomes" id="UP000279259"/>
    </source>
</evidence>
<evidence type="ECO:0000313" key="2">
    <source>
        <dbReference type="EMBL" id="RSH90777.1"/>
    </source>
</evidence>
<organism evidence="2 3">
    <name type="scientific">Saitozyma podzolica</name>
    <dbReference type="NCBI Taxonomy" id="1890683"/>
    <lineage>
        <taxon>Eukaryota</taxon>
        <taxon>Fungi</taxon>
        <taxon>Dikarya</taxon>
        <taxon>Basidiomycota</taxon>
        <taxon>Agaricomycotina</taxon>
        <taxon>Tremellomycetes</taxon>
        <taxon>Tremellales</taxon>
        <taxon>Trimorphomycetaceae</taxon>
        <taxon>Saitozyma</taxon>
    </lineage>
</organism>
<accession>A0A427YI77</accession>
<feature type="region of interest" description="Disordered" evidence="1">
    <location>
        <begin position="1"/>
        <end position="24"/>
    </location>
</feature>